<feature type="chain" id="PRO_5002890241" description="AAA+ ATPase domain-containing protein" evidence="2">
    <location>
        <begin position="28"/>
        <end position="387"/>
    </location>
</feature>
<dbReference type="EMBL" id="EQ980984">
    <property type="protein sequence ID" value="EEF24906.1"/>
    <property type="molecule type" value="Genomic_DNA"/>
</dbReference>
<dbReference type="SUPFAM" id="SSF52540">
    <property type="entry name" value="P-loop containing nucleoside triphosphate hydrolases"/>
    <property type="match status" value="1"/>
</dbReference>
<dbReference type="SMART" id="SM00382">
    <property type="entry name" value="AAA"/>
    <property type="match status" value="1"/>
</dbReference>
<accession>B9TGV8</accession>
<evidence type="ECO:0000256" key="1">
    <source>
        <dbReference type="SAM" id="Phobius"/>
    </source>
</evidence>
<dbReference type="Gene3D" id="1.10.8.60">
    <property type="match status" value="1"/>
</dbReference>
<dbReference type="GO" id="GO:0016887">
    <property type="term" value="F:ATP hydrolysis activity"/>
    <property type="evidence" value="ECO:0007669"/>
    <property type="project" value="InterPro"/>
</dbReference>
<keyword evidence="1" id="KW-1133">Transmembrane helix</keyword>
<sequence length="387" mass="43190">MFRFMFGFLFWMPALLLLCMLQTSLHAGYHMTTIDCQQFILVSLIAAGFIWMKRRHSPKWTRAAFAVLSVGLLRVIFEHNHYGVYAAVIWCLALLAVVWQRHVYQPHSKIDNTSSGVVDGIHAQPQRSIQAGPASAQYSYDHVIRRARYTFADIVGMAETKTRLLLAAREIVSGRMGDRNGMLLFGEPGNGKTLLAEALAGELVIPLFSIAYGEIASKFVNETPQKVKAAFEHAKRNAPCVMLIDEYDSFCKPRDDGAHHMDQDLTNVMLTETVALRGKGIVLVAATNFLERLDHASIREGRFDYKIEVPPPDLEARRAILRKSIGNALGFAVVDMVVVDSLAERWDGFSASRLTALGGQLSEMQRDGTIANGRIAFETCMRAMRLL</sequence>
<feature type="non-terminal residue" evidence="4">
    <location>
        <position position="387"/>
    </location>
</feature>
<dbReference type="GO" id="GO:0004176">
    <property type="term" value="F:ATP-dependent peptidase activity"/>
    <property type="evidence" value="ECO:0000318"/>
    <property type="project" value="GO_Central"/>
</dbReference>
<dbReference type="InterPro" id="IPR003593">
    <property type="entry name" value="AAA+_ATPase"/>
</dbReference>
<feature type="transmembrane region" description="Helical" evidence="1">
    <location>
        <begin position="37"/>
        <end position="53"/>
    </location>
</feature>
<name>B9TGV8_RICCO</name>
<feature type="signal peptide" evidence="2">
    <location>
        <begin position="1"/>
        <end position="27"/>
    </location>
</feature>
<dbReference type="PANTHER" id="PTHR23076">
    <property type="entry name" value="METALLOPROTEASE M41 FTSH"/>
    <property type="match status" value="1"/>
</dbReference>
<proteinExistence type="predicted"/>
<dbReference type="Gene3D" id="3.40.50.300">
    <property type="entry name" value="P-loop containing nucleotide triphosphate hydrolases"/>
    <property type="match status" value="1"/>
</dbReference>
<feature type="transmembrane region" description="Helical" evidence="1">
    <location>
        <begin position="60"/>
        <end position="77"/>
    </location>
</feature>
<feature type="transmembrane region" description="Helical" evidence="1">
    <location>
        <begin position="83"/>
        <end position="99"/>
    </location>
</feature>
<reference evidence="5" key="1">
    <citation type="journal article" date="2010" name="Nat. Biotechnol.">
        <title>Draft genome sequence of the oilseed species Ricinus communis.</title>
        <authorList>
            <person name="Chan A.P."/>
            <person name="Crabtree J."/>
            <person name="Zhao Q."/>
            <person name="Lorenzi H."/>
            <person name="Orvis J."/>
            <person name="Puiu D."/>
            <person name="Melake-Berhan A."/>
            <person name="Jones K.M."/>
            <person name="Redman J."/>
            <person name="Chen G."/>
            <person name="Cahoon E.B."/>
            <person name="Gedil M."/>
            <person name="Stanke M."/>
            <person name="Haas B.J."/>
            <person name="Wortman J.R."/>
            <person name="Fraser-Liggett C.M."/>
            <person name="Ravel J."/>
            <person name="Rabinowicz P.D."/>
        </authorList>
    </citation>
    <scope>NUCLEOTIDE SEQUENCE [LARGE SCALE GENOMIC DNA]</scope>
    <source>
        <strain evidence="5">cv. Hale</strain>
    </source>
</reference>
<keyword evidence="1" id="KW-0472">Membrane</keyword>
<organism evidence="4 5">
    <name type="scientific">Ricinus communis</name>
    <name type="common">Castor bean</name>
    <dbReference type="NCBI Taxonomy" id="3988"/>
    <lineage>
        <taxon>Eukaryota</taxon>
        <taxon>Viridiplantae</taxon>
        <taxon>Streptophyta</taxon>
        <taxon>Embryophyta</taxon>
        <taxon>Tracheophyta</taxon>
        <taxon>Spermatophyta</taxon>
        <taxon>Magnoliopsida</taxon>
        <taxon>eudicotyledons</taxon>
        <taxon>Gunneridae</taxon>
        <taxon>Pentapetalae</taxon>
        <taxon>rosids</taxon>
        <taxon>fabids</taxon>
        <taxon>Malpighiales</taxon>
        <taxon>Euphorbiaceae</taxon>
        <taxon>Acalyphoideae</taxon>
        <taxon>Acalypheae</taxon>
        <taxon>Ricinus</taxon>
    </lineage>
</organism>
<protein>
    <recommendedName>
        <fullName evidence="3">AAA+ ATPase domain-containing protein</fullName>
    </recommendedName>
</protein>
<dbReference type="GO" id="GO:0005524">
    <property type="term" value="F:ATP binding"/>
    <property type="evidence" value="ECO:0007669"/>
    <property type="project" value="InterPro"/>
</dbReference>
<dbReference type="InterPro" id="IPR027417">
    <property type="entry name" value="P-loop_NTPase"/>
</dbReference>
<dbReference type="InterPro" id="IPR003959">
    <property type="entry name" value="ATPase_AAA_core"/>
</dbReference>
<evidence type="ECO:0000256" key="2">
    <source>
        <dbReference type="SAM" id="SignalP"/>
    </source>
</evidence>
<dbReference type="CDD" id="cd19481">
    <property type="entry name" value="RecA-like_protease"/>
    <property type="match status" value="1"/>
</dbReference>
<dbReference type="GO" id="GO:0045037">
    <property type="term" value="P:protein import into chloroplast stroma"/>
    <property type="evidence" value="ECO:0000318"/>
    <property type="project" value="GO_Central"/>
</dbReference>
<evidence type="ECO:0000313" key="4">
    <source>
        <dbReference type="EMBL" id="EEF24906.1"/>
    </source>
</evidence>
<keyword evidence="1" id="KW-0812">Transmembrane</keyword>
<dbReference type="STRING" id="3988.B9TGV8"/>
<dbReference type="eggNOG" id="KOG0734">
    <property type="taxonomic scope" value="Eukaryota"/>
</dbReference>
<keyword evidence="5" id="KW-1185">Reference proteome</keyword>
<dbReference type="PANTHER" id="PTHR23076:SF37">
    <property type="entry name" value="ATP-DEPENDENT ZINC METALLOPROTEASE FTSH 4, MITOCHONDRIAL"/>
    <property type="match status" value="1"/>
</dbReference>
<dbReference type="GO" id="GO:0006508">
    <property type="term" value="P:proteolysis"/>
    <property type="evidence" value="ECO:0000318"/>
    <property type="project" value="GO_Central"/>
</dbReference>
<dbReference type="Pfam" id="PF00004">
    <property type="entry name" value="AAA"/>
    <property type="match status" value="1"/>
</dbReference>
<dbReference type="Proteomes" id="UP000008311">
    <property type="component" value="Unassembled WGS sequence"/>
</dbReference>
<dbReference type="InParanoid" id="B9TGV8"/>
<evidence type="ECO:0000259" key="3">
    <source>
        <dbReference type="SMART" id="SM00382"/>
    </source>
</evidence>
<dbReference type="AlphaFoldDB" id="B9TGV8"/>
<gene>
    <name evidence="4" type="ORF">RCOM_1807360</name>
</gene>
<keyword evidence="2" id="KW-0732">Signal</keyword>
<feature type="domain" description="AAA+ ATPase" evidence="3">
    <location>
        <begin position="178"/>
        <end position="313"/>
    </location>
</feature>
<evidence type="ECO:0000313" key="5">
    <source>
        <dbReference type="Proteomes" id="UP000008311"/>
    </source>
</evidence>
<dbReference type="GO" id="GO:0009507">
    <property type="term" value="C:chloroplast"/>
    <property type="evidence" value="ECO:0000318"/>
    <property type="project" value="GO_Central"/>
</dbReference>